<dbReference type="EMBL" id="MN739921">
    <property type="protein sequence ID" value="QHT77801.1"/>
    <property type="molecule type" value="Genomic_DNA"/>
</dbReference>
<dbReference type="GO" id="GO:0005634">
    <property type="term" value="C:nucleus"/>
    <property type="evidence" value="ECO:0007669"/>
    <property type="project" value="TreeGrafter"/>
</dbReference>
<evidence type="ECO:0000256" key="1">
    <source>
        <dbReference type="ARBA" id="ARBA00022705"/>
    </source>
</evidence>
<dbReference type="GO" id="GO:0003689">
    <property type="term" value="F:DNA clamp loader activity"/>
    <property type="evidence" value="ECO:0007669"/>
    <property type="project" value="TreeGrafter"/>
</dbReference>
<dbReference type="SUPFAM" id="SSF52540">
    <property type="entry name" value="P-loop containing nucleoside triphosphate hydrolases"/>
    <property type="match status" value="1"/>
</dbReference>
<dbReference type="InterPro" id="IPR050238">
    <property type="entry name" value="DNA_Rep/Repair_Clamp_Loader"/>
</dbReference>
<evidence type="ECO:0000313" key="2">
    <source>
        <dbReference type="EMBL" id="QHT77801.1"/>
    </source>
</evidence>
<name>A0A6C0HB33_9ZZZZ</name>
<dbReference type="Gene3D" id="3.40.50.300">
    <property type="entry name" value="P-loop containing nucleotide triphosphate hydrolases"/>
    <property type="match status" value="1"/>
</dbReference>
<keyword evidence="1" id="KW-0235">DNA replication</keyword>
<protein>
    <recommendedName>
        <fullName evidence="3">Replication factor C small subunit</fullName>
    </recommendedName>
</protein>
<dbReference type="PANTHER" id="PTHR11669:SF1">
    <property type="entry name" value="REPLICATION FACTOR C SUBUNIT 3"/>
    <property type="match status" value="1"/>
</dbReference>
<organism evidence="2">
    <name type="scientific">viral metagenome</name>
    <dbReference type="NCBI Taxonomy" id="1070528"/>
    <lineage>
        <taxon>unclassified sequences</taxon>
        <taxon>metagenomes</taxon>
        <taxon>organismal metagenomes</taxon>
    </lineage>
</organism>
<proteinExistence type="predicted"/>
<dbReference type="PANTHER" id="PTHR11669">
    <property type="entry name" value="REPLICATION FACTOR C / DNA POLYMERASE III GAMMA-TAU SUBUNIT"/>
    <property type="match status" value="1"/>
</dbReference>
<accession>A0A6C0HB33</accession>
<sequence>MKYYETHYEDYINAVKKYNMHEELIETTEHFPKKNNELTNLIFYGPTGVGKYSQVLKIIQKYSPSELKYDKKITIQTDKQTYNYRISDVHYEIDMSMLGCNSKLVWHEIFFQIVDIITVKADKFGIILCKNFHLIHPELLEIFYSYMQQYNSDQSIIKLKFFIITEHISFIPSNIINSCQIFNIKRPDKSKYSEMIQYQNNAQYAIHTASPLLKNTSRDDETIQIKKENILRVINTIDMEGFMNMKETQYFSLLTPESEIPKDIFNIVCDNIIKEILNKEKMSFTNFRDTLYDILTYNLDAVECVWYILRYLIENNYLTETDISGIIKKTHSFLKYYNNNYRPIYHLESMLFYIINKVHKYDEL</sequence>
<dbReference type="GO" id="GO:0006281">
    <property type="term" value="P:DNA repair"/>
    <property type="evidence" value="ECO:0007669"/>
    <property type="project" value="TreeGrafter"/>
</dbReference>
<reference evidence="2" key="1">
    <citation type="journal article" date="2020" name="Nature">
        <title>Giant virus diversity and host interactions through global metagenomics.</title>
        <authorList>
            <person name="Schulz F."/>
            <person name="Roux S."/>
            <person name="Paez-Espino D."/>
            <person name="Jungbluth S."/>
            <person name="Walsh D.A."/>
            <person name="Denef V.J."/>
            <person name="McMahon K.D."/>
            <person name="Konstantinidis K.T."/>
            <person name="Eloe-Fadrosh E.A."/>
            <person name="Kyrpides N.C."/>
            <person name="Woyke T."/>
        </authorList>
    </citation>
    <scope>NUCLEOTIDE SEQUENCE</scope>
    <source>
        <strain evidence="2">GVMAG-M-3300023179-90</strain>
    </source>
</reference>
<dbReference type="InterPro" id="IPR027417">
    <property type="entry name" value="P-loop_NTPase"/>
</dbReference>
<evidence type="ECO:0008006" key="3">
    <source>
        <dbReference type="Google" id="ProtNLM"/>
    </source>
</evidence>
<dbReference type="AlphaFoldDB" id="A0A6C0HB33"/>
<dbReference type="GO" id="GO:0006261">
    <property type="term" value="P:DNA-templated DNA replication"/>
    <property type="evidence" value="ECO:0007669"/>
    <property type="project" value="TreeGrafter"/>
</dbReference>
<dbReference type="GO" id="GO:0005663">
    <property type="term" value="C:DNA replication factor C complex"/>
    <property type="evidence" value="ECO:0007669"/>
    <property type="project" value="TreeGrafter"/>
</dbReference>